<dbReference type="SUPFAM" id="SSF52540">
    <property type="entry name" value="P-loop containing nucleoside triphosphate hydrolases"/>
    <property type="match status" value="2"/>
</dbReference>
<protein>
    <submittedName>
        <fullName evidence="5">ABC transporter</fullName>
    </submittedName>
</protein>
<dbReference type="PROSITE" id="PS00211">
    <property type="entry name" value="ABC_TRANSPORTER_1"/>
    <property type="match status" value="1"/>
</dbReference>
<dbReference type="InterPro" id="IPR003593">
    <property type="entry name" value="AAA+_ATPase"/>
</dbReference>
<dbReference type="InterPro" id="IPR027417">
    <property type="entry name" value="P-loop_NTPase"/>
</dbReference>
<keyword evidence="3" id="KW-0067">ATP-binding</keyword>
<accession>A0ABQ4CLA9</accession>
<keyword evidence="6" id="KW-1185">Reference proteome</keyword>
<dbReference type="Proteomes" id="UP000604117">
    <property type="component" value="Unassembled WGS sequence"/>
</dbReference>
<proteinExistence type="predicted"/>
<name>A0ABQ4CLA9_9ACTN</name>
<gene>
    <name evidence="5" type="ORF">Asi02nite_15760</name>
</gene>
<evidence type="ECO:0000313" key="5">
    <source>
        <dbReference type="EMBL" id="GIF72058.1"/>
    </source>
</evidence>
<dbReference type="SMART" id="SM00382">
    <property type="entry name" value="AAA"/>
    <property type="match status" value="2"/>
</dbReference>
<dbReference type="InterPro" id="IPR003439">
    <property type="entry name" value="ABC_transporter-like_ATP-bd"/>
</dbReference>
<dbReference type="InterPro" id="IPR017871">
    <property type="entry name" value="ABC_transporter-like_CS"/>
</dbReference>
<evidence type="ECO:0000256" key="2">
    <source>
        <dbReference type="ARBA" id="ARBA00022741"/>
    </source>
</evidence>
<sequence>MSSALSPAALAISDLTFIWPDGQPVFTGLDLTVGAGRTALIGANGSGKSTLLRLLTGELTPTGGTVRVDGALAYLPQDLTLDAARPVDDVLGIAATRRALAAIERGSADPVHYATVGDDWDVDERARSELDRFGLGHLDLDRRVGTLSGGEAVLLGLAGQLLRRPRVLLLDEPTNNLDRAARERLYATVTAWPGVLLLVSHDRELLELVDQVAELRDGTARLFGGTLSEYEAALAVEQEAAQRAVRVAEGDVRRQKRELADAHVKLARRLRYGQKMWDTKREPKAIMAARKREAQVSAGKHRGMHEERLASARERLATAEEAVRDDAIIRIDLPATAVPPGRRVLTVRDAVLRNGVRLSLDVYGPERIALLGANGSGKTTLLSTLVGTVPPRSGEVDIAVPVRLLPQRLDVLDDDLSIVANVHRMAPAAGDNAIRARLARFLFRGARAERPVGTLSGGERFRATLATLLLAEPAPQLLLLDEPTNNLDLASARQLGEALAAYQGALVVASHDLTFLRTLGITRWLTLDRAPRSVP</sequence>
<comment type="caution">
    <text evidence="5">The sequence shown here is derived from an EMBL/GenBank/DDBJ whole genome shotgun (WGS) entry which is preliminary data.</text>
</comment>
<dbReference type="EMBL" id="BONE01000009">
    <property type="protein sequence ID" value="GIF72058.1"/>
    <property type="molecule type" value="Genomic_DNA"/>
</dbReference>
<dbReference type="PROSITE" id="PS50893">
    <property type="entry name" value="ABC_TRANSPORTER_2"/>
    <property type="match status" value="1"/>
</dbReference>
<dbReference type="Pfam" id="PF00005">
    <property type="entry name" value="ABC_tran"/>
    <property type="match status" value="2"/>
</dbReference>
<evidence type="ECO:0000256" key="1">
    <source>
        <dbReference type="ARBA" id="ARBA00022737"/>
    </source>
</evidence>
<keyword evidence="2" id="KW-0547">Nucleotide-binding</keyword>
<evidence type="ECO:0000256" key="3">
    <source>
        <dbReference type="ARBA" id="ARBA00022840"/>
    </source>
</evidence>
<dbReference type="InterPro" id="IPR050611">
    <property type="entry name" value="ABCF"/>
</dbReference>
<dbReference type="PANTHER" id="PTHR19211">
    <property type="entry name" value="ATP-BINDING TRANSPORT PROTEIN-RELATED"/>
    <property type="match status" value="1"/>
</dbReference>
<keyword evidence="1" id="KW-0677">Repeat</keyword>
<evidence type="ECO:0000259" key="4">
    <source>
        <dbReference type="PROSITE" id="PS50893"/>
    </source>
</evidence>
<reference evidence="5 6" key="1">
    <citation type="submission" date="2021-01" db="EMBL/GenBank/DDBJ databases">
        <title>Whole genome shotgun sequence of Asanoa siamensis NBRC 107932.</title>
        <authorList>
            <person name="Komaki H."/>
            <person name="Tamura T."/>
        </authorList>
    </citation>
    <scope>NUCLEOTIDE SEQUENCE [LARGE SCALE GENOMIC DNA]</scope>
    <source>
        <strain evidence="5 6">NBRC 107932</strain>
    </source>
</reference>
<organism evidence="5 6">
    <name type="scientific">Asanoa siamensis</name>
    <dbReference type="NCBI Taxonomy" id="926357"/>
    <lineage>
        <taxon>Bacteria</taxon>
        <taxon>Bacillati</taxon>
        <taxon>Actinomycetota</taxon>
        <taxon>Actinomycetes</taxon>
        <taxon>Micromonosporales</taxon>
        <taxon>Micromonosporaceae</taxon>
        <taxon>Asanoa</taxon>
    </lineage>
</organism>
<evidence type="ECO:0000313" key="6">
    <source>
        <dbReference type="Proteomes" id="UP000604117"/>
    </source>
</evidence>
<feature type="domain" description="ABC transporter" evidence="4">
    <location>
        <begin position="10"/>
        <end position="242"/>
    </location>
</feature>
<dbReference type="Gene3D" id="3.40.50.300">
    <property type="entry name" value="P-loop containing nucleotide triphosphate hydrolases"/>
    <property type="match status" value="2"/>
</dbReference>
<dbReference type="PANTHER" id="PTHR19211:SF6">
    <property type="entry name" value="BLL7188 PROTEIN"/>
    <property type="match status" value="1"/>
</dbReference>